<name>A0AAJ0IF47_9PEZI</name>
<sequence>MKEIRTVFHWWELLPLYMRSLVSLIRRGTLPGPTSLSRTTSTSIAALLDVLWLAWRDLSLTHGFPGRLCLDLLRQSEASPVRCPQDQERLPVFVGMIPQFAQNTCLHQLIVNGHTGTLEATAKPVSSALKFKEVIELRVVYMTEFPHQVDIGRCVEVKNDIPAMISIPQGLWIEVIRQFVGVISGETKFRIDRLNAVVDDSVGATSSIIESLKVLAVLGSVTRWRCFRPFDKTLKTMYPESS</sequence>
<dbReference type="RefSeq" id="XP_062696732.1">
    <property type="nucleotide sequence ID" value="XM_062841847.1"/>
</dbReference>
<dbReference type="AlphaFoldDB" id="A0AAJ0IF47"/>
<keyword evidence="2" id="KW-1185">Reference proteome</keyword>
<evidence type="ECO:0000313" key="2">
    <source>
        <dbReference type="Proteomes" id="UP001285908"/>
    </source>
</evidence>
<dbReference type="GeneID" id="87879469"/>
<protein>
    <submittedName>
        <fullName evidence="1">Uncharacterized protein</fullName>
    </submittedName>
</protein>
<reference evidence="1 2" key="1">
    <citation type="journal article" date="2023" name="Mol. Phylogenet. Evol.">
        <title>Genome-scale phylogeny and comparative genomics of the fungal order Sordariales.</title>
        <authorList>
            <person name="Hensen N."/>
            <person name="Bonometti L."/>
            <person name="Westerberg I."/>
            <person name="Brannstrom I.O."/>
            <person name="Guillou S."/>
            <person name="Cros-Aarteil S."/>
            <person name="Calhoun S."/>
            <person name="Haridas S."/>
            <person name="Kuo A."/>
            <person name="Mondo S."/>
            <person name="Pangilinan J."/>
            <person name="Riley R."/>
            <person name="LaButti K."/>
            <person name="Andreopoulos B."/>
            <person name="Lipzen A."/>
            <person name="Chen C."/>
            <person name="Yan M."/>
            <person name="Daum C."/>
            <person name="Ng V."/>
            <person name="Clum A."/>
            <person name="Steindorff A."/>
            <person name="Ohm R.A."/>
            <person name="Martin F."/>
            <person name="Silar P."/>
            <person name="Natvig D.O."/>
            <person name="Lalanne C."/>
            <person name="Gautier V."/>
            <person name="Ament-Velasquez S.L."/>
            <person name="Kruys A."/>
            <person name="Hutchinson M.I."/>
            <person name="Powell A.J."/>
            <person name="Barry K."/>
            <person name="Miller A.N."/>
            <person name="Grigoriev I.V."/>
            <person name="Debuchy R."/>
            <person name="Gladieux P."/>
            <person name="Hiltunen Thoren M."/>
            <person name="Johannesson H."/>
        </authorList>
    </citation>
    <scope>NUCLEOTIDE SEQUENCE [LARGE SCALE GENOMIC DNA]</scope>
    <source>
        <strain evidence="1 2">FGSC 10403</strain>
    </source>
</reference>
<comment type="caution">
    <text evidence="1">The sequence shown here is derived from an EMBL/GenBank/DDBJ whole genome shotgun (WGS) entry which is preliminary data.</text>
</comment>
<organism evidence="1 2">
    <name type="scientific">Neurospora hispaniola</name>
    <dbReference type="NCBI Taxonomy" id="588809"/>
    <lineage>
        <taxon>Eukaryota</taxon>
        <taxon>Fungi</taxon>
        <taxon>Dikarya</taxon>
        <taxon>Ascomycota</taxon>
        <taxon>Pezizomycotina</taxon>
        <taxon>Sordariomycetes</taxon>
        <taxon>Sordariomycetidae</taxon>
        <taxon>Sordariales</taxon>
        <taxon>Sordariaceae</taxon>
        <taxon>Neurospora</taxon>
    </lineage>
</organism>
<proteinExistence type="predicted"/>
<dbReference type="Proteomes" id="UP001285908">
    <property type="component" value="Unassembled WGS sequence"/>
</dbReference>
<dbReference type="EMBL" id="JAULSX010000001">
    <property type="protein sequence ID" value="KAK3499099.1"/>
    <property type="molecule type" value="Genomic_DNA"/>
</dbReference>
<gene>
    <name evidence="1" type="ORF">B0T23DRAFT_8209</name>
</gene>
<accession>A0AAJ0IF47</accession>
<evidence type="ECO:0000313" key="1">
    <source>
        <dbReference type="EMBL" id="KAK3499099.1"/>
    </source>
</evidence>